<dbReference type="OrthoDB" id="661524at2"/>
<name>A0A1M7B0U7_9BACT</name>
<evidence type="ECO:0000313" key="2">
    <source>
        <dbReference type="Proteomes" id="UP000184420"/>
    </source>
</evidence>
<gene>
    <name evidence="1" type="ORF">SAMN05444266_103484</name>
</gene>
<evidence type="ECO:0000313" key="1">
    <source>
        <dbReference type="EMBL" id="SHL48610.1"/>
    </source>
</evidence>
<dbReference type="STRING" id="1419482.SAMN05444266_103484"/>
<sequence>MSASNRPSISEAGGFISKERMDTLLGNYAAEHADQKSADFVKAMCFSKDKVLELLADDRAAGLRIYYGIHIDTDGDGIKEKKMVLVATDADGNDILPAGASLDGVQSKDMALILDDGLPCPNYCGGGGGGGTDQKPE</sequence>
<reference evidence="1 2" key="1">
    <citation type="submission" date="2016-11" db="EMBL/GenBank/DDBJ databases">
        <authorList>
            <person name="Jaros S."/>
            <person name="Januszkiewicz K."/>
            <person name="Wedrychowicz H."/>
        </authorList>
    </citation>
    <scope>NUCLEOTIDE SEQUENCE [LARGE SCALE GENOMIC DNA]</scope>
    <source>
        <strain evidence="1 2">DSM 27406</strain>
    </source>
</reference>
<protein>
    <submittedName>
        <fullName evidence="1">Uncharacterized protein</fullName>
    </submittedName>
</protein>
<organism evidence="1 2">
    <name type="scientific">Chitinophaga jiangningensis</name>
    <dbReference type="NCBI Taxonomy" id="1419482"/>
    <lineage>
        <taxon>Bacteria</taxon>
        <taxon>Pseudomonadati</taxon>
        <taxon>Bacteroidota</taxon>
        <taxon>Chitinophagia</taxon>
        <taxon>Chitinophagales</taxon>
        <taxon>Chitinophagaceae</taxon>
        <taxon>Chitinophaga</taxon>
    </lineage>
</organism>
<keyword evidence="2" id="KW-1185">Reference proteome</keyword>
<dbReference type="AlphaFoldDB" id="A0A1M7B0U7"/>
<proteinExistence type="predicted"/>
<dbReference type="RefSeq" id="WP_073080311.1">
    <property type="nucleotide sequence ID" value="NZ_FRBL01000003.1"/>
</dbReference>
<dbReference type="EMBL" id="FRBL01000003">
    <property type="protein sequence ID" value="SHL48610.1"/>
    <property type="molecule type" value="Genomic_DNA"/>
</dbReference>
<dbReference type="Proteomes" id="UP000184420">
    <property type="component" value="Unassembled WGS sequence"/>
</dbReference>
<accession>A0A1M7B0U7</accession>